<evidence type="ECO:0000256" key="1">
    <source>
        <dbReference type="ARBA" id="ARBA00022670"/>
    </source>
</evidence>
<reference evidence="4" key="1">
    <citation type="journal article" date="2020" name="Nature">
        <title>Giant virus diversity and host interactions through global metagenomics.</title>
        <authorList>
            <person name="Schulz F."/>
            <person name="Roux S."/>
            <person name="Paez-Espino D."/>
            <person name="Jungbluth S."/>
            <person name="Walsh D.A."/>
            <person name="Denef V.J."/>
            <person name="McMahon K.D."/>
            <person name="Konstantinidis K.T."/>
            <person name="Eloe-Fadrosh E.A."/>
            <person name="Kyrpides N.C."/>
            <person name="Woyke T."/>
        </authorList>
    </citation>
    <scope>NUCLEOTIDE SEQUENCE</scope>
    <source>
        <strain evidence="4">GVMAG-S-1035231-58</strain>
    </source>
</reference>
<feature type="domain" description="Ubiquitin-like protease family profile" evidence="3">
    <location>
        <begin position="138"/>
        <end position="251"/>
    </location>
</feature>
<name>A0A6C0M0I7_9ZZZZ</name>
<dbReference type="Pfam" id="PF02902">
    <property type="entry name" value="Peptidase_C48"/>
    <property type="match status" value="1"/>
</dbReference>
<evidence type="ECO:0000259" key="3">
    <source>
        <dbReference type="Pfam" id="PF02902"/>
    </source>
</evidence>
<keyword evidence="1" id="KW-0645">Protease</keyword>
<sequence length="256" mass="29870">MSVDKAEVERLRTVYNKEHPSEPPVPRGSTEAVWGDLRSRFHSQCKSGAPACVITSMLSKAKAPKDWAENRHEWLSSDDIDAVENKYEKLFEDYYFIGCVPIDFDLKSDTSKCLVSTLCSLKLDKLYAKGYHRIGIVINTDVHDGPGEHWVAVYCDMRPELEYPRVTYFDSYAMHPEPQIRVLMNRWKEQADAMHIHPHQMHMTYNTTRHQRKESECGMYCLYFHLCCLNEVSMDKRVPDEVVNAFRDTLFKIPRK</sequence>
<proteinExistence type="predicted"/>
<dbReference type="EMBL" id="MN740640">
    <property type="protein sequence ID" value="QHU36576.1"/>
    <property type="molecule type" value="Genomic_DNA"/>
</dbReference>
<dbReference type="InterPro" id="IPR003653">
    <property type="entry name" value="Peptidase_C48_C"/>
</dbReference>
<dbReference type="AlphaFoldDB" id="A0A6C0M0I7"/>
<keyword evidence="2" id="KW-0378">Hydrolase</keyword>
<dbReference type="SUPFAM" id="SSF54001">
    <property type="entry name" value="Cysteine proteinases"/>
    <property type="match status" value="1"/>
</dbReference>
<organism evidence="4">
    <name type="scientific">viral metagenome</name>
    <dbReference type="NCBI Taxonomy" id="1070528"/>
    <lineage>
        <taxon>unclassified sequences</taxon>
        <taxon>metagenomes</taxon>
        <taxon>organismal metagenomes</taxon>
    </lineage>
</organism>
<dbReference type="Gene3D" id="3.40.395.10">
    <property type="entry name" value="Adenoviral Proteinase, Chain A"/>
    <property type="match status" value="1"/>
</dbReference>
<dbReference type="InterPro" id="IPR038765">
    <property type="entry name" value="Papain-like_cys_pep_sf"/>
</dbReference>
<evidence type="ECO:0000313" key="4">
    <source>
        <dbReference type="EMBL" id="QHU36576.1"/>
    </source>
</evidence>
<dbReference type="GO" id="GO:0006508">
    <property type="term" value="P:proteolysis"/>
    <property type="evidence" value="ECO:0007669"/>
    <property type="project" value="UniProtKB-KW"/>
</dbReference>
<protein>
    <recommendedName>
        <fullName evidence="3">Ubiquitin-like protease family profile domain-containing protein</fullName>
    </recommendedName>
</protein>
<dbReference type="GO" id="GO:0008234">
    <property type="term" value="F:cysteine-type peptidase activity"/>
    <property type="evidence" value="ECO:0007669"/>
    <property type="project" value="InterPro"/>
</dbReference>
<evidence type="ECO:0000256" key="2">
    <source>
        <dbReference type="ARBA" id="ARBA00022801"/>
    </source>
</evidence>
<accession>A0A6C0M0I7</accession>